<dbReference type="HOGENOM" id="CLU_256389_0_0_1"/>
<dbReference type="InterPro" id="IPR000253">
    <property type="entry name" value="FHA_dom"/>
</dbReference>
<dbReference type="SUPFAM" id="SSF49879">
    <property type="entry name" value="SMAD/FHA domain"/>
    <property type="match status" value="1"/>
</dbReference>
<reference evidence="4" key="1">
    <citation type="journal article" date="2013" name="Nature">
        <title>Pan genome of the phytoplankton Emiliania underpins its global distribution.</title>
        <authorList>
            <person name="Read B.A."/>
            <person name="Kegel J."/>
            <person name="Klute M.J."/>
            <person name="Kuo A."/>
            <person name="Lefebvre S.C."/>
            <person name="Maumus F."/>
            <person name="Mayer C."/>
            <person name="Miller J."/>
            <person name="Monier A."/>
            <person name="Salamov A."/>
            <person name="Young J."/>
            <person name="Aguilar M."/>
            <person name="Claverie J.M."/>
            <person name="Frickenhaus S."/>
            <person name="Gonzalez K."/>
            <person name="Herman E.K."/>
            <person name="Lin Y.C."/>
            <person name="Napier J."/>
            <person name="Ogata H."/>
            <person name="Sarno A.F."/>
            <person name="Shmutz J."/>
            <person name="Schroeder D."/>
            <person name="de Vargas C."/>
            <person name="Verret F."/>
            <person name="von Dassow P."/>
            <person name="Valentin K."/>
            <person name="Van de Peer Y."/>
            <person name="Wheeler G."/>
            <person name="Dacks J.B."/>
            <person name="Delwiche C.F."/>
            <person name="Dyhrman S.T."/>
            <person name="Glockner G."/>
            <person name="John U."/>
            <person name="Richards T."/>
            <person name="Worden A.Z."/>
            <person name="Zhang X."/>
            <person name="Grigoriev I.V."/>
            <person name="Allen A.E."/>
            <person name="Bidle K."/>
            <person name="Borodovsky M."/>
            <person name="Bowler C."/>
            <person name="Brownlee C."/>
            <person name="Cock J.M."/>
            <person name="Elias M."/>
            <person name="Gladyshev V.N."/>
            <person name="Groth M."/>
            <person name="Guda C."/>
            <person name="Hadaegh A."/>
            <person name="Iglesias-Rodriguez M.D."/>
            <person name="Jenkins J."/>
            <person name="Jones B.M."/>
            <person name="Lawson T."/>
            <person name="Leese F."/>
            <person name="Lindquist E."/>
            <person name="Lobanov A."/>
            <person name="Lomsadze A."/>
            <person name="Malik S.B."/>
            <person name="Marsh M.E."/>
            <person name="Mackinder L."/>
            <person name="Mock T."/>
            <person name="Mueller-Roeber B."/>
            <person name="Pagarete A."/>
            <person name="Parker M."/>
            <person name="Probert I."/>
            <person name="Quesneville H."/>
            <person name="Raines C."/>
            <person name="Rensing S.A."/>
            <person name="Riano-Pachon D.M."/>
            <person name="Richier S."/>
            <person name="Rokitta S."/>
            <person name="Shiraiwa Y."/>
            <person name="Soanes D.M."/>
            <person name="van der Giezen M."/>
            <person name="Wahlund T.M."/>
            <person name="Williams B."/>
            <person name="Wilson W."/>
            <person name="Wolfe G."/>
            <person name="Wurch L.L."/>
        </authorList>
    </citation>
    <scope>NUCLEOTIDE SEQUENCE</scope>
</reference>
<evidence type="ECO:0000259" key="2">
    <source>
        <dbReference type="PROSITE" id="PS50006"/>
    </source>
</evidence>
<feature type="region of interest" description="Disordered" evidence="1">
    <location>
        <begin position="1087"/>
        <end position="1117"/>
    </location>
</feature>
<dbReference type="Pfam" id="PF00498">
    <property type="entry name" value="FHA"/>
    <property type="match status" value="1"/>
</dbReference>
<dbReference type="KEGG" id="ehx:EMIHUDRAFT_105335"/>
<evidence type="ECO:0000313" key="3">
    <source>
        <dbReference type="EnsemblProtists" id="EOD10269"/>
    </source>
</evidence>
<reference evidence="3" key="2">
    <citation type="submission" date="2024-10" db="UniProtKB">
        <authorList>
            <consortium name="EnsemblProtists"/>
        </authorList>
    </citation>
    <scope>IDENTIFICATION</scope>
</reference>
<keyword evidence="4" id="KW-1185">Reference proteome</keyword>
<dbReference type="InterPro" id="IPR008984">
    <property type="entry name" value="SMAD_FHA_dom_sf"/>
</dbReference>
<evidence type="ECO:0000313" key="4">
    <source>
        <dbReference type="Proteomes" id="UP000013827"/>
    </source>
</evidence>
<dbReference type="GeneID" id="17256423"/>
<feature type="compositionally biased region" description="Low complexity" evidence="1">
    <location>
        <begin position="1129"/>
        <end position="1162"/>
    </location>
</feature>
<name>A0A0D3IG84_EMIH1</name>
<feature type="compositionally biased region" description="Low complexity" evidence="1">
    <location>
        <begin position="1101"/>
        <end position="1117"/>
    </location>
</feature>
<dbReference type="CDD" id="cd00060">
    <property type="entry name" value="FHA"/>
    <property type="match status" value="1"/>
</dbReference>
<dbReference type="PROSITE" id="PS50006">
    <property type="entry name" value="FHA_DOMAIN"/>
    <property type="match status" value="1"/>
</dbReference>
<evidence type="ECO:0000256" key="1">
    <source>
        <dbReference type="SAM" id="MobiDB-lite"/>
    </source>
</evidence>
<proteinExistence type="predicted"/>
<protein>
    <recommendedName>
        <fullName evidence="2">FHA domain-containing protein</fullName>
    </recommendedName>
</protein>
<dbReference type="EnsemblProtists" id="EOD10269">
    <property type="protein sequence ID" value="EOD10269"/>
    <property type="gene ID" value="EMIHUDRAFT_105335"/>
</dbReference>
<dbReference type="SMART" id="SM00240">
    <property type="entry name" value="FHA"/>
    <property type="match status" value="1"/>
</dbReference>
<dbReference type="RefSeq" id="XP_005762698.1">
    <property type="nucleotide sequence ID" value="XM_005762641.1"/>
</dbReference>
<feature type="compositionally biased region" description="Polar residues" evidence="1">
    <location>
        <begin position="1"/>
        <end position="24"/>
    </location>
</feature>
<dbReference type="PaxDb" id="2903-EOD10269"/>
<sequence>MPRATPTLSTAVDLSCHSPRNSGDTGPPPPIDELSTFNAEADAHNASAPKGMTVARPDVEVSYTVTQLGEARGQLTNLSAEPVPEAVLVAFNAEADAHNASAPKGMTVARPDVEVSYTVTQLGEARGQLTNLSAEPVPEAVLVAFNAEADAYNASAPKGMTGRVMQHNELRMMCQNGRVMQHNELRGSSLVIQARTWPSLECCYHHCAELVNNEERLALADMKEKAAERRKTNPALTEVGAVMQLLGEAQDPAIQSIRPCFSAHSDAVLLNAEVADRIPLSSLVVPWNKLVRNPVPEVPPIDLNPNLARVEDRLESVNAQFVASDPRLGKANFQVSVYEADGSVVVGASQEQVAAAIARGAVLVVLEGECCRDRVGDRALSLPFYAKLNGEASTQTAFYADLLLPKSYEGRLAVVVHVNANVTNCRCCFEASLVVPAGDGEEGGEAPSALEVADGDSDALPNLVRVVTRPHCREAHEYTATQRAQQVRIISYLCEPLLRSFAGGADAGGSSSSGGAQRRVARHISFADSNFLGDHSGGGVATLPGLIARSSHRVAQSKARLFDFETWAVASARVPHLCHTFASDESETLVPMQAHSCNLATTVFTVSLVDEVAAWASLVAGPIDAVPNLDIAFEQCIVQVLEIIAPDIASVLIAQRGSFSESSWRKSLALLIRLKLCDENGHVLDTVTLETLAAIPSLKGLGSSGFSRIACQNGGRNSLGRVATAAEVARFLQRGGVLAVLEALDHVPTRGDIARRTRALLIAQIADVVAFNLKATTHNTSEPPPRTKVALLPENGSVKVSSLGAARGAFNLATAAPVSPAAVVAHNLLRSKHNGTAAEADQLALLDTIRSWSIKELAAAKRQLTLARQSVASGRDELFTLLEQLLSQRNASGQLVFRDRNGGPSFQRIATHPQISPFAMSANALQKACATCKILAVLVDRYCQTSQAAQAEKVRSVALLCKEIQPRSTTMKRQDWERMCELVAGRKVHCLADLSWEQLKTVRADGIKKATKSSGSGSHVLILAENFSVADGRPASAPLGAGPVKLCSSSIRLDGSRGILVAAEGDHVYVDGVHLPRGAEAPLLPGARVEVKPPSPPSPQPAASVPSNPVASSTVTTDAVAAEPVAAEPVAAEPAAAEPAAAEPAAPEPAAVEPAAPEPAAVTVSPQQLWRHRPNQANLLATAAATRSLEELQRGDRAAAQRSALEALSHDATSPAALGAARKSGLVRQPQRLALVRESQSDDAPRVILLPANGGQITVGRSPHADAVLNAHISLSYPCLISGCHARLRAVGGEAEISDGGFGAGKPSLNGTAVDGVLVPRAPLVGPEPSPTAIQLGAIVEFGAPHLISKRWQGGLTEVTTRSRILSCRI</sequence>
<feature type="region of interest" description="Disordered" evidence="1">
    <location>
        <begin position="1"/>
        <end position="35"/>
    </location>
</feature>
<organism evidence="3 4">
    <name type="scientific">Emiliania huxleyi (strain CCMP1516)</name>
    <dbReference type="NCBI Taxonomy" id="280463"/>
    <lineage>
        <taxon>Eukaryota</taxon>
        <taxon>Haptista</taxon>
        <taxon>Haptophyta</taxon>
        <taxon>Prymnesiophyceae</taxon>
        <taxon>Isochrysidales</taxon>
        <taxon>Noelaerhabdaceae</taxon>
        <taxon>Emiliania</taxon>
    </lineage>
</organism>
<dbReference type="Gene3D" id="2.60.200.20">
    <property type="match status" value="1"/>
</dbReference>
<accession>A0A0D3IG84</accession>
<dbReference type="Proteomes" id="UP000013827">
    <property type="component" value="Unassembled WGS sequence"/>
</dbReference>
<feature type="region of interest" description="Disordered" evidence="1">
    <location>
        <begin position="1129"/>
        <end position="1166"/>
    </location>
</feature>
<feature type="domain" description="FHA" evidence="2">
    <location>
        <begin position="1257"/>
        <end position="1319"/>
    </location>
</feature>